<evidence type="ECO:0008006" key="12">
    <source>
        <dbReference type="Google" id="ProtNLM"/>
    </source>
</evidence>
<keyword evidence="3" id="KW-0433">Leucine-rich repeat</keyword>
<keyword evidence="4" id="KW-0812">Transmembrane</keyword>
<dbReference type="EMBL" id="SZYD01000006">
    <property type="protein sequence ID" value="KAD5961716.1"/>
    <property type="molecule type" value="Genomic_DNA"/>
</dbReference>
<evidence type="ECO:0000256" key="6">
    <source>
        <dbReference type="ARBA" id="ARBA00022737"/>
    </source>
</evidence>
<dbReference type="PRINTS" id="PR00019">
    <property type="entry name" value="LEURICHRPT"/>
</dbReference>
<protein>
    <recommendedName>
        <fullName evidence="12">Leucine-rich repeat-containing N-terminal plant-type domain-containing protein</fullName>
    </recommendedName>
</protein>
<comment type="caution">
    <text evidence="10">The sequence shown here is derived from an EMBL/GenBank/DDBJ whole genome shotgun (WGS) entry which is preliminary data.</text>
</comment>
<organism evidence="10 11">
    <name type="scientific">Mikania micrantha</name>
    <name type="common">bitter vine</name>
    <dbReference type="NCBI Taxonomy" id="192012"/>
    <lineage>
        <taxon>Eukaryota</taxon>
        <taxon>Viridiplantae</taxon>
        <taxon>Streptophyta</taxon>
        <taxon>Embryophyta</taxon>
        <taxon>Tracheophyta</taxon>
        <taxon>Spermatophyta</taxon>
        <taxon>Magnoliopsida</taxon>
        <taxon>eudicotyledons</taxon>
        <taxon>Gunneridae</taxon>
        <taxon>Pentapetalae</taxon>
        <taxon>asterids</taxon>
        <taxon>campanulids</taxon>
        <taxon>Asterales</taxon>
        <taxon>Asteraceae</taxon>
        <taxon>Asteroideae</taxon>
        <taxon>Heliantheae alliance</taxon>
        <taxon>Eupatorieae</taxon>
        <taxon>Mikania</taxon>
    </lineage>
</organism>
<proteinExistence type="predicted"/>
<evidence type="ECO:0000256" key="4">
    <source>
        <dbReference type="ARBA" id="ARBA00022692"/>
    </source>
</evidence>
<dbReference type="Pfam" id="PF13855">
    <property type="entry name" value="LRR_8"/>
    <property type="match status" value="2"/>
</dbReference>
<dbReference type="FunFam" id="3.80.10.10:FF:000041">
    <property type="entry name" value="LRR receptor-like serine/threonine-protein kinase ERECTA"/>
    <property type="match status" value="1"/>
</dbReference>
<keyword evidence="11" id="KW-1185">Reference proteome</keyword>
<dbReference type="InterPro" id="IPR051809">
    <property type="entry name" value="Plant_receptor-like_S/T_kinase"/>
</dbReference>
<evidence type="ECO:0000256" key="1">
    <source>
        <dbReference type="ARBA" id="ARBA00004236"/>
    </source>
</evidence>
<evidence type="ECO:0000256" key="5">
    <source>
        <dbReference type="ARBA" id="ARBA00022729"/>
    </source>
</evidence>
<name>A0A5N6P7S0_9ASTR</name>
<keyword evidence="6" id="KW-0677">Repeat</keyword>
<keyword evidence="8" id="KW-0472">Membrane</keyword>
<dbReference type="FunFam" id="3.80.10.10:FF:000299">
    <property type="entry name" value="Piriformospora indica-insensitive protein 2"/>
    <property type="match status" value="1"/>
</dbReference>
<sequence length="236" mass="25339">MHLNDNKLSGKIPIQLLQVSTLSIILDLSQNNLFGLLPTEVGDLNMLTILDLSDNNLSGAIPISLGDCGSLLALSLKGNLFQGLIPQSLSSLKALVELDISHNKLSGQIPRFLQQLKLEHLNLSYNDFEDNNLSGAIPISLGDCGSLLALSLKGNLFQGLIPQSLSSLKALVELDISHNKLSGQIPRFLQQLKLEHLNLSYNDFEGETPMVGVFANESALSVLGNSMLCGGIVELG</sequence>
<dbReference type="SUPFAM" id="SSF52058">
    <property type="entry name" value="L domain-like"/>
    <property type="match status" value="1"/>
</dbReference>
<evidence type="ECO:0000313" key="10">
    <source>
        <dbReference type="EMBL" id="KAD5961716.1"/>
    </source>
</evidence>
<keyword evidence="5" id="KW-0732">Signal</keyword>
<keyword evidence="9" id="KW-0325">Glycoprotein</keyword>
<dbReference type="OrthoDB" id="676979at2759"/>
<keyword evidence="2" id="KW-1003">Cell membrane</keyword>
<evidence type="ECO:0000313" key="11">
    <source>
        <dbReference type="Proteomes" id="UP000326396"/>
    </source>
</evidence>
<dbReference type="PANTHER" id="PTHR27008:SF524">
    <property type="entry name" value="PROTEIN KINASE DOMAIN-CONTAINING PROTEIN"/>
    <property type="match status" value="1"/>
</dbReference>
<comment type="subcellular location">
    <subcellularLocation>
        <location evidence="1">Cell membrane</location>
    </subcellularLocation>
</comment>
<dbReference type="GO" id="GO:0005886">
    <property type="term" value="C:plasma membrane"/>
    <property type="evidence" value="ECO:0007669"/>
    <property type="project" value="UniProtKB-SubCell"/>
</dbReference>
<dbReference type="InterPro" id="IPR032675">
    <property type="entry name" value="LRR_dom_sf"/>
</dbReference>
<gene>
    <name evidence="10" type="ORF">E3N88_13189</name>
</gene>
<dbReference type="Gene3D" id="3.80.10.10">
    <property type="entry name" value="Ribonuclease Inhibitor"/>
    <property type="match status" value="1"/>
</dbReference>
<dbReference type="PANTHER" id="PTHR27008">
    <property type="entry name" value="OS04G0122200 PROTEIN"/>
    <property type="match status" value="1"/>
</dbReference>
<evidence type="ECO:0000256" key="3">
    <source>
        <dbReference type="ARBA" id="ARBA00022614"/>
    </source>
</evidence>
<keyword evidence="7" id="KW-1133">Transmembrane helix</keyword>
<dbReference type="AlphaFoldDB" id="A0A5N6P7S0"/>
<dbReference type="Pfam" id="PF00560">
    <property type="entry name" value="LRR_1"/>
    <property type="match status" value="2"/>
</dbReference>
<evidence type="ECO:0000256" key="8">
    <source>
        <dbReference type="ARBA" id="ARBA00023136"/>
    </source>
</evidence>
<evidence type="ECO:0000256" key="2">
    <source>
        <dbReference type="ARBA" id="ARBA00022475"/>
    </source>
</evidence>
<reference evidence="10 11" key="1">
    <citation type="submission" date="2019-05" db="EMBL/GenBank/DDBJ databases">
        <title>Mikania micrantha, genome provides insights into the molecular mechanism of rapid growth.</title>
        <authorList>
            <person name="Liu B."/>
        </authorList>
    </citation>
    <scope>NUCLEOTIDE SEQUENCE [LARGE SCALE GENOMIC DNA]</scope>
    <source>
        <strain evidence="10">NLD-2019</strain>
        <tissue evidence="10">Leaf</tissue>
    </source>
</reference>
<accession>A0A5N6P7S0</accession>
<dbReference type="InterPro" id="IPR001611">
    <property type="entry name" value="Leu-rich_rpt"/>
</dbReference>
<dbReference type="Proteomes" id="UP000326396">
    <property type="component" value="Linkage Group LG14"/>
</dbReference>
<evidence type="ECO:0000256" key="9">
    <source>
        <dbReference type="ARBA" id="ARBA00023180"/>
    </source>
</evidence>
<evidence type="ECO:0000256" key="7">
    <source>
        <dbReference type="ARBA" id="ARBA00022989"/>
    </source>
</evidence>